<dbReference type="PANTHER" id="PTHR30055:SF175">
    <property type="entry name" value="HTH-TYPE TRANSCRIPTIONAL REPRESSOR KSTR2"/>
    <property type="match status" value="1"/>
</dbReference>
<evidence type="ECO:0000256" key="4">
    <source>
        <dbReference type="ARBA" id="ARBA00023163"/>
    </source>
</evidence>
<feature type="DNA-binding region" description="H-T-H motif" evidence="5">
    <location>
        <begin position="52"/>
        <end position="71"/>
    </location>
</feature>
<dbReference type="SUPFAM" id="SSF46689">
    <property type="entry name" value="Homeodomain-like"/>
    <property type="match status" value="1"/>
</dbReference>
<evidence type="ECO:0000256" key="2">
    <source>
        <dbReference type="ARBA" id="ARBA00023015"/>
    </source>
</evidence>
<evidence type="ECO:0000313" key="8">
    <source>
        <dbReference type="EMBL" id="ALR22230.1"/>
    </source>
</evidence>
<feature type="region of interest" description="Disordered" evidence="6">
    <location>
        <begin position="1"/>
        <end position="29"/>
    </location>
</feature>
<evidence type="ECO:0000256" key="3">
    <source>
        <dbReference type="ARBA" id="ARBA00023125"/>
    </source>
</evidence>
<keyword evidence="3 5" id="KW-0238">DNA-binding</keyword>
<keyword evidence="9" id="KW-1185">Reference proteome</keyword>
<dbReference type="InterPro" id="IPR050109">
    <property type="entry name" value="HTH-type_TetR-like_transc_reg"/>
</dbReference>
<dbReference type="EMBL" id="CP013264">
    <property type="protein sequence ID" value="ALR22230.1"/>
    <property type="molecule type" value="Genomic_DNA"/>
</dbReference>
<dbReference type="PRINTS" id="PR00455">
    <property type="entry name" value="HTHTETR"/>
</dbReference>
<evidence type="ECO:0000256" key="6">
    <source>
        <dbReference type="SAM" id="MobiDB-lite"/>
    </source>
</evidence>
<evidence type="ECO:0000256" key="5">
    <source>
        <dbReference type="PROSITE-ProRule" id="PRU00335"/>
    </source>
</evidence>
<dbReference type="SUPFAM" id="SSF48498">
    <property type="entry name" value="Tetracyclin repressor-like, C-terminal domain"/>
    <property type="match status" value="1"/>
</dbReference>
<feature type="domain" description="HTH tetR-type" evidence="7">
    <location>
        <begin position="29"/>
        <end position="89"/>
    </location>
</feature>
<dbReference type="PANTHER" id="PTHR30055">
    <property type="entry name" value="HTH-TYPE TRANSCRIPTIONAL REGULATOR RUTR"/>
    <property type="match status" value="1"/>
</dbReference>
<evidence type="ECO:0000256" key="1">
    <source>
        <dbReference type="ARBA" id="ARBA00022491"/>
    </source>
</evidence>
<name>A0A0S3F3E8_9SPHN</name>
<dbReference type="InterPro" id="IPR009057">
    <property type="entry name" value="Homeodomain-like_sf"/>
</dbReference>
<keyword evidence="2" id="KW-0805">Transcription regulation</keyword>
<proteinExistence type="predicted"/>
<dbReference type="Pfam" id="PF00440">
    <property type="entry name" value="TetR_N"/>
    <property type="match status" value="1"/>
</dbReference>
<dbReference type="InterPro" id="IPR036271">
    <property type="entry name" value="Tet_transcr_reg_TetR-rel_C_sf"/>
</dbReference>
<dbReference type="PROSITE" id="PS50977">
    <property type="entry name" value="HTH_TETR_2"/>
    <property type="match status" value="1"/>
</dbReference>
<protein>
    <recommendedName>
        <fullName evidence="7">HTH tetR-type domain-containing protein</fullName>
    </recommendedName>
</protein>
<dbReference type="STRING" id="1332080.ATN00_19850"/>
<dbReference type="Proteomes" id="UP000056968">
    <property type="component" value="Chromosome"/>
</dbReference>
<dbReference type="AlphaFoldDB" id="A0A0S3F3E8"/>
<keyword evidence="4" id="KW-0804">Transcription</keyword>
<dbReference type="GO" id="GO:0003700">
    <property type="term" value="F:DNA-binding transcription factor activity"/>
    <property type="evidence" value="ECO:0007669"/>
    <property type="project" value="TreeGrafter"/>
</dbReference>
<evidence type="ECO:0000259" key="7">
    <source>
        <dbReference type="PROSITE" id="PS50977"/>
    </source>
</evidence>
<sequence>MNMVQDKRQKMQAEPTKDAERPKQRKPRDARWKQILDAAAAIFHEKGYSATTLQDIADRVGILKGSIYYYIKTKPDLLESLLVQVHEEGLTMVLESAAVPGHALDRLASVIRAYVTYIVNNRVKSAVYIHEVQRLPPAHRNRILRDHQLRTAVQALVERGQEEGLIRRTIDPRLTTQILLSGLNSIYQWYRPEKDRPKEVLIDHMVDVTLRGIASPQGLKSLADTDPIER</sequence>
<evidence type="ECO:0000313" key="9">
    <source>
        <dbReference type="Proteomes" id="UP000056968"/>
    </source>
</evidence>
<dbReference type="Gene3D" id="1.10.10.60">
    <property type="entry name" value="Homeodomain-like"/>
    <property type="match status" value="1"/>
</dbReference>
<keyword evidence="1" id="KW-0678">Repressor</keyword>
<reference evidence="8 9" key="1">
    <citation type="submission" date="2015-11" db="EMBL/GenBank/DDBJ databases">
        <title>A Two-component Flavoprotein Monooxygenase System MeaXY Responsible for para-Hydroxylation of 2-Methyl-6-ethylaniline and 2,6-Diethylaniline in Sphingobium baderi DE-13.</title>
        <authorList>
            <person name="Cheng M."/>
            <person name="Meng Q."/>
            <person name="Yang Y."/>
            <person name="Chu C."/>
            <person name="Yan X."/>
            <person name="He J."/>
            <person name="Li S."/>
        </authorList>
    </citation>
    <scope>NUCLEOTIDE SEQUENCE [LARGE SCALE GENOMIC DNA]</scope>
    <source>
        <strain evidence="8 9">DE-13</strain>
    </source>
</reference>
<organism evidence="8 9">
    <name type="scientific">Sphingobium baderi</name>
    <dbReference type="NCBI Taxonomy" id="1332080"/>
    <lineage>
        <taxon>Bacteria</taxon>
        <taxon>Pseudomonadati</taxon>
        <taxon>Pseudomonadota</taxon>
        <taxon>Alphaproteobacteria</taxon>
        <taxon>Sphingomonadales</taxon>
        <taxon>Sphingomonadaceae</taxon>
        <taxon>Sphingobium</taxon>
    </lineage>
</organism>
<dbReference type="OrthoDB" id="7466181at2"/>
<dbReference type="KEGG" id="sbd:ATN00_19850"/>
<gene>
    <name evidence="8" type="ORF">ATN00_19850</name>
</gene>
<dbReference type="Gene3D" id="1.10.357.10">
    <property type="entry name" value="Tetracycline Repressor, domain 2"/>
    <property type="match status" value="1"/>
</dbReference>
<dbReference type="GO" id="GO:0000976">
    <property type="term" value="F:transcription cis-regulatory region binding"/>
    <property type="evidence" value="ECO:0007669"/>
    <property type="project" value="TreeGrafter"/>
</dbReference>
<dbReference type="InterPro" id="IPR041490">
    <property type="entry name" value="KstR2_TetR_C"/>
</dbReference>
<accession>A0A0S3F3E8</accession>
<dbReference type="Pfam" id="PF17932">
    <property type="entry name" value="TetR_C_24"/>
    <property type="match status" value="1"/>
</dbReference>
<dbReference type="InterPro" id="IPR001647">
    <property type="entry name" value="HTH_TetR"/>
</dbReference>